<dbReference type="InterPro" id="IPR006660">
    <property type="entry name" value="Arsenate_reductase-like"/>
</dbReference>
<evidence type="ECO:0000256" key="1">
    <source>
        <dbReference type="ARBA" id="ARBA00007198"/>
    </source>
</evidence>
<reference evidence="3 4" key="1">
    <citation type="journal article" date="2018" name="Genome Announc.">
        <title>Draft Genome Sequence of "Candidatus Phycosocius bacilliformis," an Alphaproteobacterial Ectosymbiont of the Hydrocarbon-Producing Green Alga Botryococcus braunii.</title>
        <authorList>
            <person name="Tanabe Y."/>
            <person name="Yamaguchi H."/>
            <person name="Watanabe M.M."/>
        </authorList>
    </citation>
    <scope>NUCLEOTIDE SEQUENCE [LARGE SCALE GENOMIC DNA]</scope>
    <source>
        <strain evidence="3 4">BOTRYCO-2</strain>
    </source>
</reference>
<dbReference type="GO" id="GO:0008794">
    <property type="term" value="F:arsenate reductase (glutaredoxin) activity"/>
    <property type="evidence" value="ECO:0007669"/>
    <property type="project" value="UniProtKB-EC"/>
</dbReference>
<evidence type="ECO:0000256" key="2">
    <source>
        <dbReference type="PROSITE-ProRule" id="PRU01282"/>
    </source>
</evidence>
<protein>
    <submittedName>
        <fullName evidence="3">Arsenate reductase</fullName>
        <ecNumber evidence="3">1.20.4.1</ecNumber>
    </submittedName>
</protein>
<keyword evidence="4" id="KW-1185">Reference proteome</keyword>
<dbReference type="RefSeq" id="WP_108986174.1">
    <property type="nucleotide sequence ID" value="NZ_BFBR01000011.1"/>
</dbReference>
<accession>A0A2P2EDR0</accession>
<dbReference type="OrthoDB" id="9790554at2"/>
<keyword evidence="3" id="KW-0560">Oxidoreductase</keyword>
<dbReference type="EC" id="1.20.4.1" evidence="3"/>
<dbReference type="PROSITE" id="PS51353">
    <property type="entry name" value="ARSC"/>
    <property type="match status" value="1"/>
</dbReference>
<dbReference type="Pfam" id="PF03960">
    <property type="entry name" value="ArsC"/>
    <property type="match status" value="1"/>
</dbReference>
<dbReference type="EMBL" id="BFBR01000011">
    <property type="protein sequence ID" value="GBF59209.1"/>
    <property type="molecule type" value="Genomic_DNA"/>
</dbReference>
<dbReference type="Gene3D" id="3.40.30.10">
    <property type="entry name" value="Glutaredoxin"/>
    <property type="match status" value="1"/>
</dbReference>
<dbReference type="Proteomes" id="UP000245086">
    <property type="component" value="Unassembled WGS sequence"/>
</dbReference>
<dbReference type="SUPFAM" id="SSF52833">
    <property type="entry name" value="Thioredoxin-like"/>
    <property type="match status" value="1"/>
</dbReference>
<dbReference type="PANTHER" id="PTHR30041">
    <property type="entry name" value="ARSENATE REDUCTASE"/>
    <property type="match status" value="1"/>
</dbReference>
<sequence>MSYVLIHNPGCGSSKKGLEVLEAAGIQPEIRRYMLVAERLSVAELKDIAAKMGGVSPRAFMREKDAADAGLPADASDEAVFEAMAKNPKLIQRPIGIKGDKAVLGRPNAALLSII</sequence>
<name>A0A2P2EDR0_9PROT</name>
<dbReference type="AlphaFoldDB" id="A0A2P2EDR0"/>
<evidence type="ECO:0000313" key="3">
    <source>
        <dbReference type="EMBL" id="GBF59209.1"/>
    </source>
</evidence>
<evidence type="ECO:0000313" key="4">
    <source>
        <dbReference type="Proteomes" id="UP000245086"/>
    </source>
</evidence>
<comment type="similarity">
    <text evidence="1 2">Belongs to the ArsC family.</text>
</comment>
<comment type="caution">
    <text evidence="3">The sequence shown here is derived from an EMBL/GenBank/DDBJ whole genome shotgun (WGS) entry which is preliminary data.</text>
</comment>
<proteinExistence type="inferred from homology"/>
<gene>
    <name evidence="3" type="primary">arsC_2</name>
    <name evidence="3" type="ORF">PbB2_02901</name>
</gene>
<dbReference type="PANTHER" id="PTHR30041:SF4">
    <property type="entry name" value="ARSENATE REDUCTASE"/>
    <property type="match status" value="1"/>
</dbReference>
<organism evidence="3 4">
    <name type="scientific">Candidatus Phycosocius bacilliformis</name>
    <dbReference type="NCBI Taxonomy" id="1445552"/>
    <lineage>
        <taxon>Bacteria</taxon>
        <taxon>Pseudomonadati</taxon>
        <taxon>Pseudomonadota</taxon>
        <taxon>Alphaproteobacteria</taxon>
        <taxon>Caulobacterales</taxon>
        <taxon>Caulobacterales incertae sedis</taxon>
        <taxon>Candidatus Phycosocius</taxon>
    </lineage>
</organism>
<dbReference type="InterPro" id="IPR036249">
    <property type="entry name" value="Thioredoxin-like_sf"/>
</dbReference>